<dbReference type="InterPro" id="IPR036388">
    <property type="entry name" value="WH-like_DNA-bd_sf"/>
</dbReference>
<dbReference type="GO" id="GO:0003677">
    <property type="term" value="F:DNA binding"/>
    <property type="evidence" value="ECO:0007669"/>
    <property type="project" value="UniProtKB-KW"/>
</dbReference>
<dbReference type="SUPFAM" id="SSF53850">
    <property type="entry name" value="Periplasmic binding protein-like II"/>
    <property type="match status" value="1"/>
</dbReference>
<dbReference type="PRINTS" id="PR00039">
    <property type="entry name" value="HTHLYSR"/>
</dbReference>
<accession>A0A967C6G4</accession>
<proteinExistence type="inferred from homology"/>
<comment type="caution">
    <text evidence="6">The sequence shown here is derived from an EMBL/GenBank/DDBJ whole genome shotgun (WGS) entry which is preliminary data.</text>
</comment>
<sequence>MELRHLRYFIAIADHGGVRHAADRLNIAQPAVSRQIKDLEAELGFDLLRRAGRGVVLTDAGKVFAEEARAILAQTAAAIEKAQRVADGRGGRLKVGLLENASWSGPLPLALNRFARVHPEIQLDVVPLASIAQIEAVRDGALDAGFVYRQDNLVESKLTVHPLATDDVVLAAPADMAFGHDGPLDPAQVDGLAMVRFRREAAPAYFDRQVVAMTALGIEPQTVQQADNETTILSLVSAGVGCALVNSANMQRPPRGVQFRKVKGLSVPLEFVFIHRANPGSLTKLFTDTVLNK</sequence>
<protein>
    <submittedName>
        <fullName evidence="6">LysR family transcriptional regulator</fullName>
    </submittedName>
</protein>
<evidence type="ECO:0000259" key="5">
    <source>
        <dbReference type="PROSITE" id="PS50931"/>
    </source>
</evidence>
<dbReference type="EMBL" id="JAAQPH010000004">
    <property type="protein sequence ID" value="NIA68381.1"/>
    <property type="molecule type" value="Genomic_DNA"/>
</dbReference>
<organism evidence="6 7">
    <name type="scientific">Pelagibius litoralis</name>
    <dbReference type="NCBI Taxonomy" id="374515"/>
    <lineage>
        <taxon>Bacteria</taxon>
        <taxon>Pseudomonadati</taxon>
        <taxon>Pseudomonadota</taxon>
        <taxon>Alphaproteobacteria</taxon>
        <taxon>Rhodospirillales</taxon>
        <taxon>Rhodovibrionaceae</taxon>
        <taxon>Pelagibius</taxon>
    </lineage>
</organism>
<feature type="domain" description="HTH lysR-type" evidence="5">
    <location>
        <begin position="1"/>
        <end position="58"/>
    </location>
</feature>
<dbReference type="CDD" id="cd08414">
    <property type="entry name" value="PBP2_LTTR_aromatics_like"/>
    <property type="match status" value="1"/>
</dbReference>
<dbReference type="InterPro" id="IPR005119">
    <property type="entry name" value="LysR_subst-bd"/>
</dbReference>
<dbReference type="InterPro" id="IPR000847">
    <property type="entry name" value="LysR_HTH_N"/>
</dbReference>
<reference evidence="6" key="1">
    <citation type="submission" date="2020-03" db="EMBL/GenBank/DDBJ databases">
        <title>Genome of Pelagibius litoralis DSM 21314T.</title>
        <authorList>
            <person name="Wang G."/>
        </authorList>
    </citation>
    <scope>NUCLEOTIDE SEQUENCE</scope>
    <source>
        <strain evidence="6">DSM 21314</strain>
    </source>
</reference>
<evidence type="ECO:0000313" key="7">
    <source>
        <dbReference type="Proteomes" id="UP000761264"/>
    </source>
</evidence>
<keyword evidence="3" id="KW-0238">DNA-binding</keyword>
<evidence type="ECO:0000256" key="3">
    <source>
        <dbReference type="ARBA" id="ARBA00023125"/>
    </source>
</evidence>
<dbReference type="Proteomes" id="UP000761264">
    <property type="component" value="Unassembled WGS sequence"/>
</dbReference>
<dbReference type="PROSITE" id="PS50890">
    <property type="entry name" value="PUA"/>
    <property type="match status" value="1"/>
</dbReference>
<evidence type="ECO:0000256" key="2">
    <source>
        <dbReference type="ARBA" id="ARBA00023015"/>
    </source>
</evidence>
<dbReference type="FunFam" id="1.10.10.10:FF:000001">
    <property type="entry name" value="LysR family transcriptional regulator"/>
    <property type="match status" value="1"/>
</dbReference>
<evidence type="ECO:0000256" key="4">
    <source>
        <dbReference type="ARBA" id="ARBA00023163"/>
    </source>
</evidence>
<dbReference type="AlphaFoldDB" id="A0A967C6G4"/>
<dbReference type="Pfam" id="PF00126">
    <property type="entry name" value="HTH_1"/>
    <property type="match status" value="1"/>
</dbReference>
<keyword evidence="7" id="KW-1185">Reference proteome</keyword>
<evidence type="ECO:0000313" key="6">
    <source>
        <dbReference type="EMBL" id="NIA68381.1"/>
    </source>
</evidence>
<dbReference type="PANTHER" id="PTHR30346:SF28">
    <property type="entry name" value="HTH-TYPE TRANSCRIPTIONAL REGULATOR CYNR"/>
    <property type="match status" value="1"/>
</dbReference>
<evidence type="ECO:0000256" key="1">
    <source>
        <dbReference type="ARBA" id="ARBA00009437"/>
    </source>
</evidence>
<keyword evidence="4" id="KW-0804">Transcription</keyword>
<dbReference type="Gene3D" id="3.40.190.10">
    <property type="entry name" value="Periplasmic binding protein-like II"/>
    <property type="match status" value="2"/>
</dbReference>
<dbReference type="SUPFAM" id="SSF46785">
    <property type="entry name" value="Winged helix' DNA-binding domain"/>
    <property type="match status" value="1"/>
</dbReference>
<dbReference type="PANTHER" id="PTHR30346">
    <property type="entry name" value="TRANSCRIPTIONAL DUAL REGULATOR HCAR-RELATED"/>
    <property type="match status" value="1"/>
</dbReference>
<keyword evidence="2" id="KW-0805">Transcription regulation</keyword>
<dbReference type="RefSeq" id="WP_167222892.1">
    <property type="nucleotide sequence ID" value="NZ_JAAQPH010000004.1"/>
</dbReference>
<dbReference type="Gene3D" id="1.10.10.10">
    <property type="entry name" value="Winged helix-like DNA-binding domain superfamily/Winged helix DNA-binding domain"/>
    <property type="match status" value="1"/>
</dbReference>
<dbReference type="PROSITE" id="PS50931">
    <property type="entry name" value="HTH_LYSR"/>
    <property type="match status" value="1"/>
</dbReference>
<dbReference type="InterPro" id="IPR036390">
    <property type="entry name" value="WH_DNA-bd_sf"/>
</dbReference>
<comment type="similarity">
    <text evidence="1">Belongs to the LysR transcriptional regulatory family.</text>
</comment>
<gene>
    <name evidence="6" type="ORF">HBA54_07230</name>
</gene>
<dbReference type="GO" id="GO:0003700">
    <property type="term" value="F:DNA-binding transcription factor activity"/>
    <property type="evidence" value="ECO:0007669"/>
    <property type="project" value="InterPro"/>
</dbReference>
<dbReference type="GO" id="GO:0032993">
    <property type="term" value="C:protein-DNA complex"/>
    <property type="evidence" value="ECO:0007669"/>
    <property type="project" value="TreeGrafter"/>
</dbReference>
<dbReference type="Pfam" id="PF03466">
    <property type="entry name" value="LysR_substrate"/>
    <property type="match status" value="1"/>
</dbReference>
<name>A0A967C6G4_9PROT</name>